<organism evidence="1 2">
    <name type="scientific">Rhodopirellula maiorica SM1</name>
    <dbReference type="NCBI Taxonomy" id="1265738"/>
    <lineage>
        <taxon>Bacteria</taxon>
        <taxon>Pseudomonadati</taxon>
        <taxon>Planctomycetota</taxon>
        <taxon>Planctomycetia</taxon>
        <taxon>Pirellulales</taxon>
        <taxon>Pirellulaceae</taxon>
        <taxon>Novipirellula</taxon>
    </lineage>
</organism>
<keyword evidence="1" id="KW-0812">Transmembrane</keyword>
<keyword evidence="1" id="KW-0472">Membrane</keyword>
<proteinExistence type="predicted"/>
<dbReference type="AlphaFoldDB" id="M5S3G1"/>
<dbReference type="PATRIC" id="fig|1265738.3.peg.2365"/>
<dbReference type="RefSeq" id="WP_008695256.1">
    <property type="nucleotide sequence ID" value="NZ_ANOG01000331.1"/>
</dbReference>
<protein>
    <submittedName>
        <fullName evidence="1">Transmembrane protein</fullName>
    </submittedName>
</protein>
<dbReference type="EMBL" id="ANOG01000331">
    <property type="protein sequence ID" value="EMI20719.1"/>
    <property type="molecule type" value="Genomic_DNA"/>
</dbReference>
<sequence>MIVPEFWAESRIQKRDSNRQVTVRRFGWSDISPEEAQRHADDRVRDAFNRIDRGEKLPRREKKVRYNGADGLPIREEVITDFHSPGLGQKV</sequence>
<evidence type="ECO:0000313" key="2">
    <source>
        <dbReference type="Proteomes" id="UP000011991"/>
    </source>
</evidence>
<reference evidence="1 2" key="1">
    <citation type="journal article" date="2013" name="Mar. Genomics">
        <title>Expression of sulfatases in Rhodopirellula baltica and the diversity of sulfatases in the genus Rhodopirellula.</title>
        <authorList>
            <person name="Wegner C.E."/>
            <person name="Richter-Heitmann T."/>
            <person name="Klindworth A."/>
            <person name="Klockow C."/>
            <person name="Richter M."/>
            <person name="Achstetter T."/>
            <person name="Glockner F.O."/>
            <person name="Harder J."/>
        </authorList>
    </citation>
    <scope>NUCLEOTIDE SEQUENCE [LARGE SCALE GENOMIC DNA]</scope>
    <source>
        <strain evidence="1 2">SM1</strain>
    </source>
</reference>
<dbReference type="Proteomes" id="UP000011991">
    <property type="component" value="Unassembled WGS sequence"/>
</dbReference>
<name>M5S3G1_9BACT</name>
<evidence type="ECO:0000313" key="1">
    <source>
        <dbReference type="EMBL" id="EMI20719.1"/>
    </source>
</evidence>
<dbReference type="OrthoDB" id="877274at2"/>
<gene>
    <name evidence="1" type="ORF">RMSM_02358</name>
</gene>
<comment type="caution">
    <text evidence="1">The sequence shown here is derived from an EMBL/GenBank/DDBJ whole genome shotgun (WGS) entry which is preliminary data.</text>
</comment>
<keyword evidence="2" id="KW-1185">Reference proteome</keyword>
<accession>M5S3G1</accession>